<keyword evidence="9" id="KW-1185">Reference proteome</keyword>
<dbReference type="GO" id="GO:0042973">
    <property type="term" value="F:glucan endo-1,3-beta-D-glucosidase activity"/>
    <property type="evidence" value="ECO:0007669"/>
    <property type="project" value="UniProtKB-EC"/>
</dbReference>
<evidence type="ECO:0000313" key="9">
    <source>
        <dbReference type="Proteomes" id="UP000824469"/>
    </source>
</evidence>
<dbReference type="InterPro" id="IPR044965">
    <property type="entry name" value="Glyco_hydro_17_plant"/>
</dbReference>
<dbReference type="SUPFAM" id="SSF51445">
    <property type="entry name" value="(Trans)glycosidases"/>
    <property type="match status" value="1"/>
</dbReference>
<organism evidence="8 9">
    <name type="scientific">Taxus chinensis</name>
    <name type="common">Chinese yew</name>
    <name type="synonym">Taxus wallichiana var. chinensis</name>
    <dbReference type="NCBI Taxonomy" id="29808"/>
    <lineage>
        <taxon>Eukaryota</taxon>
        <taxon>Viridiplantae</taxon>
        <taxon>Streptophyta</taxon>
        <taxon>Embryophyta</taxon>
        <taxon>Tracheophyta</taxon>
        <taxon>Spermatophyta</taxon>
        <taxon>Pinopsida</taxon>
        <taxon>Pinidae</taxon>
        <taxon>Conifers II</taxon>
        <taxon>Cupressales</taxon>
        <taxon>Taxaceae</taxon>
        <taxon>Taxus</taxon>
    </lineage>
</organism>
<evidence type="ECO:0000256" key="4">
    <source>
        <dbReference type="ARBA" id="ARBA00022729"/>
    </source>
</evidence>
<evidence type="ECO:0000256" key="7">
    <source>
        <dbReference type="RuleBase" id="RU004335"/>
    </source>
</evidence>
<evidence type="ECO:0000313" key="8">
    <source>
        <dbReference type="EMBL" id="KAH9322103.1"/>
    </source>
</evidence>
<dbReference type="GO" id="GO:0005975">
    <property type="term" value="P:carbohydrate metabolic process"/>
    <property type="evidence" value="ECO:0007669"/>
    <property type="project" value="InterPro"/>
</dbReference>
<dbReference type="PANTHER" id="PTHR32227">
    <property type="entry name" value="GLUCAN ENDO-1,3-BETA-GLUCOSIDASE BG1-RELATED-RELATED"/>
    <property type="match status" value="1"/>
</dbReference>
<gene>
    <name evidence="8" type="ORF">KI387_016742</name>
</gene>
<evidence type="ECO:0000256" key="3">
    <source>
        <dbReference type="ARBA" id="ARBA00012780"/>
    </source>
</evidence>
<evidence type="ECO:0000256" key="1">
    <source>
        <dbReference type="ARBA" id="ARBA00000382"/>
    </source>
</evidence>
<dbReference type="Pfam" id="PF00332">
    <property type="entry name" value="Glyco_hydro_17"/>
    <property type="match status" value="1"/>
</dbReference>
<dbReference type="EC" id="3.2.1.39" evidence="3"/>
<keyword evidence="4" id="KW-0732">Signal</keyword>
<reference evidence="8 9" key="1">
    <citation type="journal article" date="2021" name="Nat. Plants">
        <title>The Taxus genome provides insights into paclitaxel biosynthesis.</title>
        <authorList>
            <person name="Xiong X."/>
            <person name="Gou J."/>
            <person name="Liao Q."/>
            <person name="Li Y."/>
            <person name="Zhou Q."/>
            <person name="Bi G."/>
            <person name="Li C."/>
            <person name="Du R."/>
            <person name="Wang X."/>
            <person name="Sun T."/>
            <person name="Guo L."/>
            <person name="Liang H."/>
            <person name="Lu P."/>
            <person name="Wu Y."/>
            <person name="Zhang Z."/>
            <person name="Ro D.K."/>
            <person name="Shang Y."/>
            <person name="Huang S."/>
            <person name="Yan J."/>
        </authorList>
    </citation>
    <scope>NUCLEOTIDE SEQUENCE [LARGE SCALE GENOMIC DNA]</scope>
    <source>
        <strain evidence="8">Ta-2019</strain>
    </source>
</reference>
<dbReference type="InterPro" id="IPR000490">
    <property type="entry name" value="Glyco_hydro_17"/>
</dbReference>
<protein>
    <recommendedName>
        <fullName evidence="3">glucan endo-1,3-beta-D-glucosidase</fullName>
        <ecNumber evidence="3">3.2.1.39</ecNumber>
    </recommendedName>
</protein>
<dbReference type="Gene3D" id="3.20.20.80">
    <property type="entry name" value="Glycosidases"/>
    <property type="match status" value="1"/>
</dbReference>
<evidence type="ECO:0000256" key="6">
    <source>
        <dbReference type="ARBA" id="ARBA00023295"/>
    </source>
</evidence>
<proteinExistence type="inferred from homology"/>
<dbReference type="Proteomes" id="UP000824469">
    <property type="component" value="Unassembled WGS sequence"/>
</dbReference>
<name>A0AA38GHR5_TAXCH</name>
<comment type="caution">
    <text evidence="8">The sequence shown here is derived from an EMBL/GenBank/DDBJ whole genome shotgun (WGS) entry which is preliminary data.</text>
</comment>
<keyword evidence="6" id="KW-0326">Glycosidase</keyword>
<comment type="similarity">
    <text evidence="2 7">Belongs to the glycosyl hydrolase 17 family.</text>
</comment>
<dbReference type="EMBL" id="JAHRHJ020000003">
    <property type="protein sequence ID" value="KAH9322103.1"/>
    <property type="molecule type" value="Genomic_DNA"/>
</dbReference>
<evidence type="ECO:0000256" key="2">
    <source>
        <dbReference type="ARBA" id="ARBA00008773"/>
    </source>
</evidence>
<dbReference type="OMA" id="NCNLMKL"/>
<accession>A0AA38GHR5</accession>
<dbReference type="FunFam" id="3.20.20.80:FF:000005">
    <property type="entry name" value="Glucan endo-1,3-beta-glucosidase 14"/>
    <property type="match status" value="1"/>
</dbReference>
<evidence type="ECO:0000256" key="5">
    <source>
        <dbReference type="ARBA" id="ARBA00022801"/>
    </source>
</evidence>
<sequence length="346" mass="37102">VGVSSVWGGGIGINYGQIADNLPAPERVVDLLKSINIKKAKLYDADPRVLKAFANSGVEFAVGLGNEYVSNMTDPAKAVEWVKTNVQAYLPGTKISSIAVGNEVYSGNDTALMTNLVPAMQNIQSALLSLGLDSSINVSTAHSSAILFSSYPPSAGAFKSELTSFLRPLLDFLTQNSSPFLINAYPFFAYKDSPTDIPLDYVLFQPNDGLLDSATSLRYQNMLYAQIDSVYAALSALGYHNLDVQVSETGWPSKGDDDEVGATPDNARLYNGNLLRLLAQNGSSGTPMKPNATLDTYIFALFNENLKQGKTSERNYGLFKPDGTPAYDLGLNDASNTISFATSAAK</sequence>
<comment type="catalytic activity">
    <reaction evidence="1">
        <text>Hydrolysis of (1-&gt;3)-beta-D-glucosidic linkages in (1-&gt;3)-beta-D-glucans.</text>
        <dbReference type="EC" id="3.2.1.39"/>
    </reaction>
</comment>
<keyword evidence="5" id="KW-0378">Hydrolase</keyword>
<feature type="non-terminal residue" evidence="8">
    <location>
        <position position="346"/>
    </location>
</feature>
<dbReference type="AlphaFoldDB" id="A0AA38GHR5"/>
<feature type="non-terminal residue" evidence="8">
    <location>
        <position position="1"/>
    </location>
</feature>
<dbReference type="InterPro" id="IPR017853">
    <property type="entry name" value="GH"/>
</dbReference>